<reference evidence="2" key="2">
    <citation type="submission" date="2025-09" db="UniProtKB">
        <authorList>
            <consortium name="Ensembl"/>
        </authorList>
    </citation>
    <scope>IDENTIFICATION</scope>
</reference>
<dbReference type="Proteomes" id="UP000694398">
    <property type="component" value="Unassembled WGS sequence"/>
</dbReference>
<feature type="compositionally biased region" description="Basic and acidic residues" evidence="1">
    <location>
        <begin position="565"/>
        <end position="574"/>
    </location>
</feature>
<feature type="compositionally biased region" description="Pro residues" evidence="1">
    <location>
        <begin position="139"/>
        <end position="222"/>
    </location>
</feature>
<feature type="compositionally biased region" description="Low complexity" evidence="1">
    <location>
        <begin position="857"/>
        <end position="874"/>
    </location>
</feature>
<accession>A0A8C2VPL1</accession>
<reference evidence="2" key="1">
    <citation type="submission" date="2025-08" db="UniProtKB">
        <authorList>
            <consortium name="Ensembl"/>
        </authorList>
    </citation>
    <scope>IDENTIFICATION</scope>
</reference>
<dbReference type="PANTHER" id="PTHR35077:SF2">
    <property type="entry name" value="SIMILAR TO AI661453 PROTEIN"/>
    <property type="match status" value="1"/>
</dbReference>
<feature type="region of interest" description="Disordered" evidence="1">
    <location>
        <begin position="755"/>
        <end position="795"/>
    </location>
</feature>
<dbReference type="PANTHER" id="PTHR35077">
    <property type="entry name" value="SIMILAR TO AI661453 PROTEIN"/>
    <property type="match status" value="1"/>
</dbReference>
<feature type="compositionally biased region" description="Basic and acidic residues" evidence="1">
    <location>
        <begin position="334"/>
        <end position="343"/>
    </location>
</feature>
<evidence type="ECO:0000256" key="1">
    <source>
        <dbReference type="SAM" id="MobiDB-lite"/>
    </source>
</evidence>
<sequence>MKKSPAVQGTLSKLFGKKHASPASTSLYATNPPWIFTQEAPDEGTRDFDGICYRDARFDTVSESGTATLKARPRVRPLLTFLPLNAQESHGLAVPTPSVPEDFADKGETGGSSLVNGSLRLYSSVGDLRPGPYGQDTLIPPPPPGPAPGPPQDLPQPTGETPPPPPSTAPPPPPLVVEPPPPPPPTPPSTPSLPDFIPPAPPLAVLAPPPPSVPAPSPPVPASPHTEGTHLFPPGGVTKWTPEVALNGRQPETPKISPPRSPAELRRPYPETHLTVPRSSKVPPPTPVRTSSIPALEAQGAAPEEEGALQKAPGRLPLPPSFHIRPASQVYPDRTPEPDHSREPGAGAPHSPRLSQAKAPTNKPVRPPPPPPAPPLPPAAPPLPPPPPPLPSAEQAAPAVAGFPKLPKSSFPALKPTPKSKPKLPAPEPVASSEPKDWRDPGQLEQLRSQLAAYFCGPKREDRALGPRPGPAVAAQDKEGKKSPSPPGEATSQSLPDKTPLGVPEKSPSLPLPPVDYDLQDTPIPSVQQIRKELEARLSASAEKDAKPSVGSLPPKPQLEGGRGLVKETNDGKFPKPVAKDPPPCSTTPLQSTATAGPAAAPKGTPGLATPLATLKPTMPSHPMAEKEPVPAERGGQQEQPEPQEGPAPSQPRSEAPATGVTGPLAPKTSLGQEEVRLLYKPHGHQSSPSCEAATGRPTLARGAATGPAGPVELRGPQDRPAAPPGPSPPADQLLRHPVTGEVVERGSPMALLLAARQRAQKGRPGGVAQGRSSLPGSLRGRGSPPEPRSDGVFHTDCKPYSFTVVPKEAEKAILLPRSAQPAVPGEPKPPESTEPASLPRWTATQPHTPGGTWDRPVPSSLPQDPLLPRSLSSPPSPFCRRQDEDEEEFTFEVIPPPPEFSNDPAPSAPRDLGRPPKRLYMGEPPRAPGPGRSQGAPNGPAPLRIPSAGRTHPAAIHSRRMSLEGAVARGTGDAKYRMPGDTAGEHCPSPAMGDAPGPLASDSWGTPLGLACLLRWCPGGQGGVRDQQYRNLMALSSSPRSHINTFTVRPGTRHPISYAYPRAHRKTMS</sequence>
<feature type="compositionally biased region" description="Low complexity" evidence="1">
    <location>
        <begin position="593"/>
        <end position="611"/>
    </location>
</feature>
<evidence type="ECO:0000313" key="2">
    <source>
        <dbReference type="Ensembl" id="ENSCLAP00000017780.1"/>
    </source>
</evidence>
<dbReference type="AlphaFoldDB" id="A0A8C2VPL1"/>
<feature type="compositionally biased region" description="Basic and acidic residues" evidence="1">
    <location>
        <begin position="530"/>
        <end position="547"/>
    </location>
</feature>
<evidence type="ECO:0000313" key="3">
    <source>
        <dbReference type="Proteomes" id="UP000694398"/>
    </source>
</evidence>
<dbReference type="Ensembl" id="ENSCLAT00000017955.1">
    <property type="protein sequence ID" value="ENSCLAP00000017780.1"/>
    <property type="gene ID" value="ENSCLAG00000012199.1"/>
</dbReference>
<name>A0A8C2VPL1_CHILA</name>
<feature type="region of interest" description="Disordered" evidence="1">
    <location>
        <begin position="1"/>
        <end position="24"/>
    </location>
</feature>
<dbReference type="OMA" id="GREEVPC"/>
<keyword evidence="3" id="KW-1185">Reference proteome</keyword>
<feature type="compositionally biased region" description="Pro residues" evidence="1">
    <location>
        <begin position="365"/>
        <end position="391"/>
    </location>
</feature>
<gene>
    <name evidence="2" type="primary">C6orf132</name>
</gene>
<dbReference type="GeneTree" id="ENSGT00940000163431"/>
<feature type="region of interest" description="Disordered" evidence="1">
    <location>
        <begin position="91"/>
        <end position="737"/>
    </location>
</feature>
<feature type="region of interest" description="Disordered" evidence="1">
    <location>
        <begin position="814"/>
        <end position="942"/>
    </location>
</feature>
<proteinExistence type="predicted"/>
<protein>
    <submittedName>
        <fullName evidence="2">Chromosome 6 open reading frame 132</fullName>
    </submittedName>
</protein>
<organism evidence="2 3">
    <name type="scientific">Chinchilla lanigera</name>
    <name type="common">Long-tailed chinchilla</name>
    <name type="synonym">Chinchilla villidera</name>
    <dbReference type="NCBI Taxonomy" id="34839"/>
    <lineage>
        <taxon>Eukaryota</taxon>
        <taxon>Metazoa</taxon>
        <taxon>Chordata</taxon>
        <taxon>Craniata</taxon>
        <taxon>Vertebrata</taxon>
        <taxon>Euteleostomi</taxon>
        <taxon>Mammalia</taxon>
        <taxon>Eutheria</taxon>
        <taxon>Euarchontoglires</taxon>
        <taxon>Glires</taxon>
        <taxon>Rodentia</taxon>
        <taxon>Hystricomorpha</taxon>
        <taxon>Chinchillidae</taxon>
        <taxon>Chinchilla</taxon>
    </lineage>
</organism>
<feature type="compositionally biased region" description="Low complexity" evidence="1">
    <location>
        <begin position="771"/>
        <end position="784"/>
    </location>
</feature>